<accession>A0A0F9A5H9</accession>
<name>A0A0F9A5H9_9ZZZZ</name>
<evidence type="ECO:0000313" key="1">
    <source>
        <dbReference type="EMBL" id="KKL04809.1"/>
    </source>
</evidence>
<reference evidence="1" key="1">
    <citation type="journal article" date="2015" name="Nature">
        <title>Complex archaea that bridge the gap between prokaryotes and eukaryotes.</title>
        <authorList>
            <person name="Spang A."/>
            <person name="Saw J.H."/>
            <person name="Jorgensen S.L."/>
            <person name="Zaremba-Niedzwiedzka K."/>
            <person name="Martijn J."/>
            <person name="Lind A.E."/>
            <person name="van Eijk R."/>
            <person name="Schleper C."/>
            <person name="Guy L."/>
            <person name="Ettema T.J."/>
        </authorList>
    </citation>
    <scope>NUCLEOTIDE SEQUENCE</scope>
</reference>
<gene>
    <name evidence="1" type="ORF">LCGC14_2612360</name>
</gene>
<protein>
    <submittedName>
        <fullName evidence="1">Uncharacterized protein</fullName>
    </submittedName>
</protein>
<sequence>MQNYDSVNHPDWPYDSHDEPNELESCEYCGAEFEVRDDMLTKVGGLMACDLCASDLIQIIEISGMVVYVKSLLKIN</sequence>
<comment type="caution">
    <text evidence="1">The sequence shown here is derived from an EMBL/GenBank/DDBJ whole genome shotgun (WGS) entry which is preliminary data.</text>
</comment>
<proteinExistence type="predicted"/>
<dbReference type="EMBL" id="LAZR01044377">
    <property type="protein sequence ID" value="KKL04809.1"/>
    <property type="molecule type" value="Genomic_DNA"/>
</dbReference>
<dbReference type="AlphaFoldDB" id="A0A0F9A5H9"/>
<organism evidence="1">
    <name type="scientific">marine sediment metagenome</name>
    <dbReference type="NCBI Taxonomy" id="412755"/>
    <lineage>
        <taxon>unclassified sequences</taxon>
        <taxon>metagenomes</taxon>
        <taxon>ecological metagenomes</taxon>
    </lineage>
</organism>